<gene>
    <name evidence="1" type="ORF">GCM10009788_52330</name>
</gene>
<keyword evidence="2" id="KW-1185">Reference proteome</keyword>
<protein>
    <submittedName>
        <fullName evidence="1">Uncharacterized protein</fullName>
    </submittedName>
</protein>
<comment type="caution">
    <text evidence="1">The sequence shown here is derived from an EMBL/GenBank/DDBJ whole genome shotgun (WGS) entry which is preliminary data.</text>
</comment>
<sequence>MLSVIHSPGDPRVPRCSVCGADSTWVEHEDEFWMLGEDDTSEGTFFCDAHRPYSDKFSDRFIEPVEDDPDN</sequence>
<name>A0ABN2BLB5_9ACTN</name>
<dbReference type="RefSeq" id="WP_344113902.1">
    <property type="nucleotide sequence ID" value="NZ_BAAAOR010000040.1"/>
</dbReference>
<evidence type="ECO:0000313" key="2">
    <source>
        <dbReference type="Proteomes" id="UP001500842"/>
    </source>
</evidence>
<dbReference type="EMBL" id="BAAAOR010000040">
    <property type="protein sequence ID" value="GAA1543360.1"/>
    <property type="molecule type" value="Genomic_DNA"/>
</dbReference>
<organism evidence="1 2">
    <name type="scientific">Nocardioides humi</name>
    <dbReference type="NCBI Taxonomy" id="449461"/>
    <lineage>
        <taxon>Bacteria</taxon>
        <taxon>Bacillati</taxon>
        <taxon>Actinomycetota</taxon>
        <taxon>Actinomycetes</taxon>
        <taxon>Propionibacteriales</taxon>
        <taxon>Nocardioidaceae</taxon>
        <taxon>Nocardioides</taxon>
    </lineage>
</organism>
<accession>A0ABN2BLB5</accession>
<evidence type="ECO:0000313" key="1">
    <source>
        <dbReference type="EMBL" id="GAA1543360.1"/>
    </source>
</evidence>
<dbReference type="Proteomes" id="UP001500842">
    <property type="component" value="Unassembled WGS sequence"/>
</dbReference>
<proteinExistence type="predicted"/>
<reference evidence="1 2" key="1">
    <citation type="journal article" date="2019" name="Int. J. Syst. Evol. Microbiol.">
        <title>The Global Catalogue of Microorganisms (GCM) 10K type strain sequencing project: providing services to taxonomists for standard genome sequencing and annotation.</title>
        <authorList>
            <consortium name="The Broad Institute Genomics Platform"/>
            <consortium name="The Broad Institute Genome Sequencing Center for Infectious Disease"/>
            <person name="Wu L."/>
            <person name="Ma J."/>
        </authorList>
    </citation>
    <scope>NUCLEOTIDE SEQUENCE [LARGE SCALE GENOMIC DNA]</scope>
    <source>
        <strain evidence="1 2">JCM 14942</strain>
    </source>
</reference>